<evidence type="ECO:0008006" key="3">
    <source>
        <dbReference type="Google" id="ProtNLM"/>
    </source>
</evidence>
<dbReference type="GO" id="GO:0033627">
    <property type="term" value="P:cell adhesion mediated by integrin"/>
    <property type="evidence" value="ECO:0007669"/>
    <property type="project" value="TreeGrafter"/>
</dbReference>
<accession>A0A267DC22</accession>
<dbReference type="InterPro" id="IPR028994">
    <property type="entry name" value="Integrin_alpha_N"/>
</dbReference>
<dbReference type="PANTHER" id="PTHR23220">
    <property type="entry name" value="INTEGRIN ALPHA"/>
    <property type="match status" value="1"/>
</dbReference>
<comment type="caution">
    <text evidence="1">The sequence shown here is derived from an EMBL/GenBank/DDBJ whole genome shotgun (WGS) entry which is preliminary data.</text>
</comment>
<dbReference type="GO" id="GO:0005178">
    <property type="term" value="F:integrin binding"/>
    <property type="evidence" value="ECO:0007669"/>
    <property type="project" value="TreeGrafter"/>
</dbReference>
<dbReference type="EMBL" id="NIVC01004990">
    <property type="protein sequence ID" value="PAA46214.1"/>
    <property type="molecule type" value="Genomic_DNA"/>
</dbReference>
<dbReference type="Proteomes" id="UP000215902">
    <property type="component" value="Unassembled WGS sequence"/>
</dbReference>
<dbReference type="AlphaFoldDB" id="A0A267DC22"/>
<dbReference type="SMART" id="SM00191">
    <property type="entry name" value="Int_alpha"/>
    <property type="match status" value="1"/>
</dbReference>
<sequence>MPARYCGRERGGRLGTDVVGIGDVNYDDIEDFAVGCPGCGVNGTGAVYLFLGMPNYANPTAELQPFEIVNAADLSSLEPNITGFGWSLALARTWTTIRSASWWLAPSPATTLLSCPAACC</sequence>
<evidence type="ECO:0000313" key="2">
    <source>
        <dbReference type="Proteomes" id="UP000215902"/>
    </source>
</evidence>
<evidence type="ECO:0000313" key="1">
    <source>
        <dbReference type="EMBL" id="PAA46214.1"/>
    </source>
</evidence>
<dbReference type="GO" id="GO:0098609">
    <property type="term" value="P:cell-cell adhesion"/>
    <property type="evidence" value="ECO:0007669"/>
    <property type="project" value="TreeGrafter"/>
</dbReference>
<dbReference type="Gene3D" id="2.130.10.130">
    <property type="entry name" value="Integrin alpha, N-terminal"/>
    <property type="match status" value="1"/>
</dbReference>
<dbReference type="GO" id="GO:0007229">
    <property type="term" value="P:integrin-mediated signaling pathway"/>
    <property type="evidence" value="ECO:0007669"/>
    <property type="project" value="TreeGrafter"/>
</dbReference>
<protein>
    <recommendedName>
        <fullName evidence="3">Integrin alpha-2 domain-containing protein</fullName>
    </recommendedName>
</protein>
<proteinExistence type="predicted"/>
<organism evidence="1 2">
    <name type="scientific">Macrostomum lignano</name>
    <dbReference type="NCBI Taxonomy" id="282301"/>
    <lineage>
        <taxon>Eukaryota</taxon>
        <taxon>Metazoa</taxon>
        <taxon>Spiralia</taxon>
        <taxon>Lophotrochozoa</taxon>
        <taxon>Platyhelminthes</taxon>
        <taxon>Rhabditophora</taxon>
        <taxon>Macrostomorpha</taxon>
        <taxon>Macrostomida</taxon>
        <taxon>Macrostomidae</taxon>
        <taxon>Macrostomum</taxon>
    </lineage>
</organism>
<dbReference type="SUPFAM" id="SSF69318">
    <property type="entry name" value="Integrin alpha N-terminal domain"/>
    <property type="match status" value="1"/>
</dbReference>
<dbReference type="GO" id="GO:0009897">
    <property type="term" value="C:external side of plasma membrane"/>
    <property type="evidence" value="ECO:0007669"/>
    <property type="project" value="TreeGrafter"/>
</dbReference>
<dbReference type="PANTHER" id="PTHR23220:SF122">
    <property type="entry name" value="INTEGRIN ALPHA-PS1"/>
    <property type="match status" value="1"/>
</dbReference>
<dbReference type="GO" id="GO:0008305">
    <property type="term" value="C:integrin complex"/>
    <property type="evidence" value="ECO:0007669"/>
    <property type="project" value="TreeGrafter"/>
</dbReference>
<dbReference type="OrthoDB" id="5317514at2759"/>
<gene>
    <name evidence="1" type="ORF">BOX15_Mlig016724g2</name>
</gene>
<dbReference type="InterPro" id="IPR013519">
    <property type="entry name" value="Int_alpha_beta-p"/>
</dbReference>
<dbReference type="STRING" id="282301.A0A267DC22"/>
<reference evidence="1 2" key="1">
    <citation type="submission" date="2017-06" db="EMBL/GenBank/DDBJ databases">
        <title>A platform for efficient transgenesis in Macrostomum lignano, a flatworm model organism for stem cell research.</title>
        <authorList>
            <person name="Berezikov E."/>
        </authorList>
    </citation>
    <scope>NUCLEOTIDE SEQUENCE [LARGE SCALE GENOMIC DNA]</scope>
    <source>
        <strain evidence="1">DV1</strain>
        <tissue evidence="1">Whole organism</tissue>
    </source>
</reference>
<dbReference type="GO" id="GO:0007160">
    <property type="term" value="P:cell-matrix adhesion"/>
    <property type="evidence" value="ECO:0007669"/>
    <property type="project" value="TreeGrafter"/>
</dbReference>
<name>A0A267DC22_9PLAT</name>
<keyword evidence="2" id="KW-1185">Reference proteome</keyword>